<feature type="transmembrane region" description="Helical" evidence="6">
    <location>
        <begin position="158"/>
        <end position="181"/>
    </location>
</feature>
<keyword evidence="5 6" id="KW-0472">Membrane</keyword>
<evidence type="ECO:0000256" key="5">
    <source>
        <dbReference type="ARBA" id="ARBA00023136"/>
    </source>
</evidence>
<dbReference type="EMBL" id="FNPB01000005">
    <property type="protein sequence ID" value="SDY03543.1"/>
    <property type="molecule type" value="Genomic_DNA"/>
</dbReference>
<feature type="transmembrane region" description="Helical" evidence="6">
    <location>
        <begin position="187"/>
        <end position="203"/>
    </location>
</feature>
<evidence type="ECO:0000256" key="6">
    <source>
        <dbReference type="SAM" id="Phobius"/>
    </source>
</evidence>
<evidence type="ECO:0000256" key="4">
    <source>
        <dbReference type="ARBA" id="ARBA00022989"/>
    </source>
</evidence>
<keyword evidence="2" id="KW-1003">Cell membrane</keyword>
<dbReference type="STRING" id="660517.SAMN04487946_105212"/>
<dbReference type="PANTHER" id="PTHR30250">
    <property type="entry name" value="PST FAMILY PREDICTED COLANIC ACID TRANSPORTER"/>
    <property type="match status" value="1"/>
</dbReference>
<keyword evidence="8" id="KW-1185">Reference proteome</keyword>
<organism evidence="7 8">
    <name type="scientific">Halobellus clavatus</name>
    <dbReference type="NCBI Taxonomy" id="660517"/>
    <lineage>
        <taxon>Archaea</taxon>
        <taxon>Methanobacteriati</taxon>
        <taxon>Methanobacteriota</taxon>
        <taxon>Stenosarchaea group</taxon>
        <taxon>Halobacteria</taxon>
        <taxon>Halobacteriales</taxon>
        <taxon>Haloferacaceae</taxon>
        <taxon>Halobellus</taxon>
    </lineage>
</organism>
<dbReference type="AlphaFoldDB" id="A0A1H3GJN7"/>
<keyword evidence="4 6" id="KW-1133">Transmembrane helix</keyword>
<dbReference type="RefSeq" id="WP_089767032.1">
    <property type="nucleotide sequence ID" value="NZ_FNPB01000005.1"/>
</dbReference>
<comment type="subcellular location">
    <subcellularLocation>
        <location evidence="1">Cell membrane</location>
        <topology evidence="1">Multi-pass membrane protein</topology>
    </subcellularLocation>
</comment>
<dbReference type="GO" id="GO:0005886">
    <property type="term" value="C:plasma membrane"/>
    <property type="evidence" value="ECO:0007669"/>
    <property type="project" value="UniProtKB-SubCell"/>
</dbReference>
<proteinExistence type="predicted"/>
<evidence type="ECO:0000256" key="3">
    <source>
        <dbReference type="ARBA" id="ARBA00022692"/>
    </source>
</evidence>
<dbReference type="InterPro" id="IPR050833">
    <property type="entry name" value="Poly_Biosynth_Transport"/>
</dbReference>
<keyword evidence="3 6" id="KW-0812">Transmembrane</keyword>
<dbReference type="PANTHER" id="PTHR30250:SF11">
    <property type="entry name" value="O-ANTIGEN TRANSPORTER-RELATED"/>
    <property type="match status" value="1"/>
</dbReference>
<feature type="transmembrane region" description="Helical" evidence="6">
    <location>
        <begin position="35"/>
        <end position="60"/>
    </location>
</feature>
<accession>A0A1H3GJN7</accession>
<protein>
    <submittedName>
        <fullName evidence="7">Membrane protein involved in the export of O-antigen and teichoic acid</fullName>
    </submittedName>
</protein>
<dbReference type="OrthoDB" id="112053at2157"/>
<feature type="transmembrane region" description="Helical" evidence="6">
    <location>
        <begin position="417"/>
        <end position="440"/>
    </location>
</feature>
<feature type="transmembrane region" description="Helical" evidence="6">
    <location>
        <begin position="297"/>
        <end position="317"/>
    </location>
</feature>
<dbReference type="Proteomes" id="UP000199170">
    <property type="component" value="Unassembled WGS sequence"/>
</dbReference>
<feature type="transmembrane region" description="Helical" evidence="6">
    <location>
        <begin position="81"/>
        <end position="106"/>
    </location>
</feature>
<evidence type="ECO:0000256" key="2">
    <source>
        <dbReference type="ARBA" id="ARBA00022475"/>
    </source>
</evidence>
<sequence>MVRQRDGDEVGLLDSSIRTVGGALVSTPLYVLSGVVYAAVTSPAATGTFFFVSIATALVLRPIRGISQTLQKVGSEPGERVGSYLGVALLFAAGYLLVGSGVATLLADILTRRTVFTAGLLVPVGVYAVSLSVSMIVLSLLGAIGYPSAQTWLGGAHLGVQLLLIVVFDAFVVSAAELLLVNAGVRLALFVPVGVVLGVIPRIPDRHAVSRAWEFAKWSIPDQILDRFSYNMPVFVLGVVGTPAAVGIYEAADRFADFGATISWRLSSPLLTKVSGDAASGAAYDTYLRSAITGGTGVTFVVFGYLLGAHGVVAQIAFAEAQWAFSTTVLIVGGVNILRGFWTLTSHAIEGLGKPSLSFRTKLYGLVVSVPIPALFGAEFGAIAGAVGYGVMNLVVFAYVCYYARDVFGYVPIDSQTALHLTLGGGVATVLTAGVVAGATRTDLSATAVAIAAAVACLGGFGVLLLAVSAPTRVAARRAVAMLRRESRRSA</sequence>
<evidence type="ECO:0000256" key="1">
    <source>
        <dbReference type="ARBA" id="ARBA00004651"/>
    </source>
</evidence>
<feature type="transmembrane region" description="Helical" evidence="6">
    <location>
        <begin position="386"/>
        <end position="405"/>
    </location>
</feature>
<evidence type="ECO:0000313" key="8">
    <source>
        <dbReference type="Proteomes" id="UP000199170"/>
    </source>
</evidence>
<feature type="transmembrane region" description="Helical" evidence="6">
    <location>
        <begin position="323"/>
        <end position="342"/>
    </location>
</feature>
<evidence type="ECO:0000313" key="7">
    <source>
        <dbReference type="EMBL" id="SDY03543.1"/>
    </source>
</evidence>
<reference evidence="8" key="1">
    <citation type="submission" date="2016-10" db="EMBL/GenBank/DDBJ databases">
        <authorList>
            <person name="Varghese N."/>
            <person name="Submissions S."/>
        </authorList>
    </citation>
    <scope>NUCLEOTIDE SEQUENCE [LARGE SCALE GENOMIC DNA]</scope>
    <source>
        <strain evidence="8">CGMCC 1.10118</strain>
    </source>
</reference>
<name>A0A1H3GJN7_9EURY</name>
<feature type="transmembrane region" description="Helical" evidence="6">
    <location>
        <begin position="446"/>
        <end position="468"/>
    </location>
</feature>
<feature type="transmembrane region" description="Helical" evidence="6">
    <location>
        <begin position="126"/>
        <end position="146"/>
    </location>
</feature>
<gene>
    <name evidence="7" type="ORF">SAMN04487946_105212</name>
</gene>